<organism evidence="1 2">
    <name type="scientific">Amycolatopsis magusensis</name>
    <dbReference type="NCBI Taxonomy" id="882444"/>
    <lineage>
        <taxon>Bacteria</taxon>
        <taxon>Bacillati</taxon>
        <taxon>Actinomycetota</taxon>
        <taxon>Actinomycetes</taxon>
        <taxon>Pseudonocardiales</taxon>
        <taxon>Pseudonocardiaceae</taxon>
        <taxon>Amycolatopsis</taxon>
    </lineage>
</organism>
<protein>
    <recommendedName>
        <fullName evidence="3">Tat (Twin-arginine translocation) pathway signal sequence</fullName>
    </recommendedName>
</protein>
<dbReference type="PROSITE" id="PS51318">
    <property type="entry name" value="TAT"/>
    <property type="match status" value="1"/>
</dbReference>
<evidence type="ECO:0008006" key="3">
    <source>
        <dbReference type="Google" id="ProtNLM"/>
    </source>
</evidence>
<evidence type="ECO:0000313" key="2">
    <source>
        <dbReference type="Proteomes" id="UP000741013"/>
    </source>
</evidence>
<keyword evidence="2" id="KW-1185">Reference proteome</keyword>
<dbReference type="EMBL" id="JAGGMS010000001">
    <property type="protein sequence ID" value="MBP2185590.1"/>
    <property type="molecule type" value="Genomic_DNA"/>
</dbReference>
<dbReference type="RefSeq" id="WP_209668454.1">
    <property type="nucleotide sequence ID" value="NZ_JAGGMS010000001.1"/>
</dbReference>
<proteinExistence type="predicted"/>
<dbReference type="InterPro" id="IPR006311">
    <property type="entry name" value="TAT_signal"/>
</dbReference>
<sequence>MDLPANTSDSVITTVIFGSVHKTPQWRNTMNTAQQNFANGRRKFLKSATVAALGVVGLVAGSLLTESPAQATRQGALPTVGTEVKAGIVVEKAQLTIKGEQVETNFDGESTVRIETNPDDPTNSVKLKAVSHRLTADLPNGGTVTIEHNGDDANPQSVLKLTSTLPPKYEQAMVLNLKVTIDQPGNRIDQPLVLVTKEPMKLTGTPAKFPPDGDLMQLQNPIDLVLSDDLNTTIATIEKFPVKVTGV</sequence>
<reference evidence="1 2" key="1">
    <citation type="submission" date="2021-03" db="EMBL/GenBank/DDBJ databases">
        <title>Sequencing the genomes of 1000 actinobacteria strains.</title>
        <authorList>
            <person name="Klenk H.-P."/>
        </authorList>
    </citation>
    <scope>NUCLEOTIDE SEQUENCE [LARGE SCALE GENOMIC DNA]</scope>
    <source>
        <strain evidence="1 2">DSM 45510</strain>
    </source>
</reference>
<accession>A0ABS4Q1P3</accession>
<evidence type="ECO:0000313" key="1">
    <source>
        <dbReference type="EMBL" id="MBP2185590.1"/>
    </source>
</evidence>
<gene>
    <name evidence="1" type="ORF">JOM49_007116</name>
</gene>
<dbReference type="Proteomes" id="UP000741013">
    <property type="component" value="Unassembled WGS sequence"/>
</dbReference>
<comment type="caution">
    <text evidence="1">The sequence shown here is derived from an EMBL/GenBank/DDBJ whole genome shotgun (WGS) entry which is preliminary data.</text>
</comment>
<name>A0ABS4Q1P3_9PSEU</name>